<evidence type="ECO:0000313" key="2">
    <source>
        <dbReference type="EMBL" id="TXK82009.1"/>
    </source>
</evidence>
<dbReference type="AlphaFoldDB" id="A0A5C8M1Y4"/>
<dbReference type="Gene3D" id="1.10.260.40">
    <property type="entry name" value="lambda repressor-like DNA-binding domains"/>
    <property type="match status" value="1"/>
</dbReference>
<dbReference type="Pfam" id="PF13443">
    <property type="entry name" value="HTH_26"/>
    <property type="match status" value="1"/>
</dbReference>
<dbReference type="PROSITE" id="PS50943">
    <property type="entry name" value="HTH_CROC1"/>
    <property type="match status" value="1"/>
</dbReference>
<dbReference type="InterPro" id="IPR001387">
    <property type="entry name" value="Cro/C1-type_HTH"/>
</dbReference>
<dbReference type="CDD" id="cd00093">
    <property type="entry name" value="HTH_XRE"/>
    <property type="match status" value="1"/>
</dbReference>
<keyword evidence="3" id="KW-1185">Reference proteome</keyword>
<feature type="domain" description="HTH cro/C1-type" evidence="1">
    <location>
        <begin position="18"/>
        <end position="67"/>
    </location>
</feature>
<gene>
    <name evidence="2" type="ORF">FU839_03735</name>
</gene>
<accession>A0A5C8M1Y4</accession>
<evidence type="ECO:0000313" key="3">
    <source>
        <dbReference type="Proteomes" id="UP000321814"/>
    </source>
</evidence>
<organism evidence="2 3">
    <name type="scientific">Rheinheimera tangshanensis</name>
    <dbReference type="NCBI Taxonomy" id="400153"/>
    <lineage>
        <taxon>Bacteria</taxon>
        <taxon>Pseudomonadati</taxon>
        <taxon>Pseudomonadota</taxon>
        <taxon>Gammaproteobacteria</taxon>
        <taxon>Chromatiales</taxon>
        <taxon>Chromatiaceae</taxon>
        <taxon>Rheinheimera</taxon>
    </lineage>
</organism>
<dbReference type="OrthoDB" id="9805309at2"/>
<proteinExistence type="predicted"/>
<dbReference type="EMBL" id="VRLR01000002">
    <property type="protein sequence ID" value="TXK82009.1"/>
    <property type="molecule type" value="Genomic_DNA"/>
</dbReference>
<name>A0A5C8M1Y4_9GAMM</name>
<dbReference type="GO" id="GO:0003677">
    <property type="term" value="F:DNA binding"/>
    <property type="evidence" value="ECO:0007669"/>
    <property type="project" value="InterPro"/>
</dbReference>
<evidence type="ECO:0000259" key="1">
    <source>
        <dbReference type="PROSITE" id="PS50943"/>
    </source>
</evidence>
<dbReference type="Proteomes" id="UP000321814">
    <property type="component" value="Unassembled WGS sequence"/>
</dbReference>
<sequence length="74" mass="8395">MIKYHLMALIEKKSFDDRKRITINDISDATGIHRATLSKILNKPGSNVTLDVIDRLCSYFGVPVDQVIEHIPDN</sequence>
<dbReference type="SMART" id="SM00530">
    <property type="entry name" value="HTH_XRE"/>
    <property type="match status" value="1"/>
</dbReference>
<reference evidence="2 3" key="1">
    <citation type="submission" date="2019-08" db="EMBL/GenBank/DDBJ databases">
        <title>Draft genome analysis of Rheinheimera tangshanensis isolated from the roots of fresh rice plants (Oryza sativa).</title>
        <authorList>
            <person name="Yu Q."/>
            <person name="Qi Y."/>
            <person name="Zhang H."/>
            <person name="Pu J."/>
        </authorList>
    </citation>
    <scope>NUCLEOTIDE SEQUENCE [LARGE SCALE GENOMIC DNA]</scope>
    <source>
        <strain evidence="2 3">JA3-B52</strain>
    </source>
</reference>
<dbReference type="InterPro" id="IPR010982">
    <property type="entry name" value="Lambda_DNA-bd_dom_sf"/>
</dbReference>
<dbReference type="SUPFAM" id="SSF47413">
    <property type="entry name" value="lambda repressor-like DNA-binding domains"/>
    <property type="match status" value="1"/>
</dbReference>
<comment type="caution">
    <text evidence="2">The sequence shown here is derived from an EMBL/GenBank/DDBJ whole genome shotgun (WGS) entry which is preliminary data.</text>
</comment>
<dbReference type="RefSeq" id="WP_147903643.1">
    <property type="nucleotide sequence ID" value="NZ_BAAAGC010000017.1"/>
</dbReference>
<protein>
    <submittedName>
        <fullName evidence="2">Helix-turn-helix transcriptional regulator</fullName>
    </submittedName>
</protein>